<dbReference type="InterPro" id="IPR050682">
    <property type="entry name" value="ModA/WtpA"/>
</dbReference>
<keyword evidence="4 6" id="KW-0732">Signal</keyword>
<feature type="binding site" evidence="5">
    <location>
        <position position="43"/>
    </location>
    <ligand>
        <name>molybdate</name>
        <dbReference type="ChEBI" id="CHEBI:36264"/>
    </ligand>
</feature>
<dbReference type="NCBIfam" id="TIGR01256">
    <property type="entry name" value="modA"/>
    <property type="match status" value="1"/>
</dbReference>
<evidence type="ECO:0000256" key="6">
    <source>
        <dbReference type="SAM" id="SignalP"/>
    </source>
</evidence>
<dbReference type="Pfam" id="PF13531">
    <property type="entry name" value="SBP_bac_11"/>
    <property type="match status" value="1"/>
</dbReference>
<sequence>MKQLTAIITSLVCVLLIMTGCSSSNEKGNETKNVDLTISAAASLQDALQEIKKEYEKEHNHVTLNYNFGASGALQQQISQGAPADLFFSAAEDKYETLVKQNKIDKKEGTNLLGNDIVLVEPKQAKGDIQTFEDLPKAKKLSIGTPESVPAGQYAKDTLTALKLWDNVQSNVVYAKDVRQVLTYVETGNVDAGIVYKTDALTSKKVRISATATDDTHDPIVYPVGVIKDSKHKKEAKAFYRYLQTDQAMKIFEKYGFKNLQ</sequence>
<dbReference type="PATRIC" id="fig|284581.3.peg.4796"/>
<dbReference type="CDD" id="cd13537">
    <property type="entry name" value="PBP2_YvgL_like"/>
    <property type="match status" value="1"/>
</dbReference>
<dbReference type="STRING" id="284581.AMD01_13350"/>
<evidence type="ECO:0000313" key="7">
    <source>
        <dbReference type="EMBL" id="KOO44268.1"/>
    </source>
</evidence>
<evidence type="ECO:0000256" key="5">
    <source>
        <dbReference type="PIRSR" id="PIRSR004846-1"/>
    </source>
</evidence>
<evidence type="ECO:0000256" key="3">
    <source>
        <dbReference type="ARBA" id="ARBA00022723"/>
    </source>
</evidence>
<feature type="binding site" evidence="5">
    <location>
        <position position="71"/>
    </location>
    <ligand>
        <name>molybdate</name>
        <dbReference type="ChEBI" id="CHEBI:36264"/>
    </ligand>
</feature>
<dbReference type="PIRSF" id="PIRSF004846">
    <property type="entry name" value="ModA"/>
    <property type="match status" value="1"/>
</dbReference>
<name>A0A0M0L0T6_9BACI</name>
<dbReference type="GO" id="GO:0046872">
    <property type="term" value="F:metal ion binding"/>
    <property type="evidence" value="ECO:0007669"/>
    <property type="project" value="UniProtKB-KW"/>
</dbReference>
<dbReference type="AlphaFoldDB" id="A0A0M0L0T6"/>
<comment type="caution">
    <text evidence="7">The sequence shown here is derived from an EMBL/GenBank/DDBJ whole genome shotgun (WGS) entry which is preliminary data.</text>
</comment>
<feature type="binding site" evidence="5">
    <location>
        <position position="196"/>
    </location>
    <ligand>
        <name>molybdate</name>
        <dbReference type="ChEBI" id="CHEBI:36264"/>
    </ligand>
</feature>
<evidence type="ECO:0000256" key="1">
    <source>
        <dbReference type="ARBA" id="ARBA00009175"/>
    </source>
</evidence>
<gene>
    <name evidence="7" type="ORF">AMD01_13350</name>
</gene>
<dbReference type="InterPro" id="IPR041879">
    <property type="entry name" value="YvgL-like_PBP2"/>
</dbReference>
<reference evidence="8" key="1">
    <citation type="submission" date="2015-08" db="EMBL/GenBank/DDBJ databases">
        <title>Fjat-14210 dsm16467.</title>
        <authorList>
            <person name="Liu B."/>
            <person name="Wang J."/>
            <person name="Zhu Y."/>
            <person name="Liu G."/>
            <person name="Chen Q."/>
            <person name="Chen Z."/>
            <person name="Lan J."/>
            <person name="Che J."/>
            <person name="Ge C."/>
            <person name="Shi H."/>
            <person name="Pan Z."/>
            <person name="Liu X."/>
        </authorList>
    </citation>
    <scope>NUCLEOTIDE SEQUENCE [LARGE SCALE GENOMIC DNA]</scope>
    <source>
        <strain evidence="8">DSM 16467</strain>
    </source>
</reference>
<protein>
    <submittedName>
        <fullName evidence="7">Molybdenum ABC transporter substrate-binding protein</fullName>
    </submittedName>
</protein>
<keyword evidence="3 5" id="KW-0479">Metal-binding</keyword>
<dbReference type="PROSITE" id="PS51257">
    <property type="entry name" value="PROKAR_LIPOPROTEIN"/>
    <property type="match status" value="1"/>
</dbReference>
<evidence type="ECO:0000313" key="8">
    <source>
        <dbReference type="Proteomes" id="UP000037558"/>
    </source>
</evidence>
<dbReference type="OrthoDB" id="9785015at2"/>
<keyword evidence="2 5" id="KW-0500">Molybdenum</keyword>
<organism evidence="7 8">
    <name type="scientific">Priestia koreensis</name>
    <dbReference type="NCBI Taxonomy" id="284581"/>
    <lineage>
        <taxon>Bacteria</taxon>
        <taxon>Bacillati</taxon>
        <taxon>Bacillota</taxon>
        <taxon>Bacilli</taxon>
        <taxon>Bacillales</taxon>
        <taxon>Bacillaceae</taxon>
        <taxon>Priestia</taxon>
    </lineage>
</organism>
<feature type="signal peptide" evidence="6">
    <location>
        <begin position="1"/>
        <end position="24"/>
    </location>
</feature>
<feature type="binding site" evidence="5">
    <location>
        <position position="178"/>
    </location>
    <ligand>
        <name>molybdate</name>
        <dbReference type="ChEBI" id="CHEBI:36264"/>
    </ligand>
</feature>
<dbReference type="SUPFAM" id="SSF53850">
    <property type="entry name" value="Periplasmic binding protein-like II"/>
    <property type="match status" value="1"/>
</dbReference>
<dbReference type="EMBL" id="LILC01000016">
    <property type="protein sequence ID" value="KOO44268.1"/>
    <property type="molecule type" value="Genomic_DNA"/>
</dbReference>
<dbReference type="FunFam" id="3.40.190.10:FF:000035">
    <property type="entry name" value="Molybdate ABC transporter substrate-binding protein"/>
    <property type="match status" value="1"/>
</dbReference>
<proteinExistence type="inferred from homology"/>
<feature type="chain" id="PRO_5005603057" evidence="6">
    <location>
        <begin position="25"/>
        <end position="261"/>
    </location>
</feature>
<dbReference type="InterPro" id="IPR005950">
    <property type="entry name" value="ModA"/>
</dbReference>
<dbReference type="GO" id="GO:1901359">
    <property type="term" value="F:tungstate binding"/>
    <property type="evidence" value="ECO:0007669"/>
    <property type="project" value="UniProtKB-ARBA"/>
</dbReference>
<accession>A0A0M0L0T6</accession>
<dbReference type="PANTHER" id="PTHR30632:SF0">
    <property type="entry name" value="SULFATE-BINDING PROTEIN"/>
    <property type="match status" value="1"/>
</dbReference>
<dbReference type="PANTHER" id="PTHR30632">
    <property type="entry name" value="MOLYBDATE-BINDING PERIPLASMIC PROTEIN"/>
    <property type="match status" value="1"/>
</dbReference>
<evidence type="ECO:0000256" key="4">
    <source>
        <dbReference type="ARBA" id="ARBA00022729"/>
    </source>
</evidence>
<feature type="binding site" evidence="5">
    <location>
        <position position="151"/>
    </location>
    <ligand>
        <name>molybdate</name>
        <dbReference type="ChEBI" id="CHEBI:36264"/>
    </ligand>
</feature>
<dbReference type="RefSeq" id="WP_053401922.1">
    <property type="nucleotide sequence ID" value="NZ_JAUKEN010000001.1"/>
</dbReference>
<dbReference type="GO" id="GO:0015689">
    <property type="term" value="P:molybdate ion transport"/>
    <property type="evidence" value="ECO:0007669"/>
    <property type="project" value="InterPro"/>
</dbReference>
<evidence type="ECO:0000256" key="2">
    <source>
        <dbReference type="ARBA" id="ARBA00022505"/>
    </source>
</evidence>
<dbReference type="Proteomes" id="UP000037558">
    <property type="component" value="Unassembled WGS sequence"/>
</dbReference>
<comment type="similarity">
    <text evidence="1">Belongs to the bacterial solute-binding protein ModA family.</text>
</comment>
<dbReference type="Gene3D" id="3.40.190.10">
    <property type="entry name" value="Periplasmic binding protein-like II"/>
    <property type="match status" value="2"/>
</dbReference>
<keyword evidence="8" id="KW-1185">Reference proteome</keyword>
<dbReference type="GO" id="GO:0030973">
    <property type="term" value="F:molybdate ion binding"/>
    <property type="evidence" value="ECO:0007669"/>
    <property type="project" value="TreeGrafter"/>
</dbReference>